<accession>K6V7R9</accession>
<dbReference type="AlphaFoldDB" id="K6V7R9"/>
<organism evidence="1 2">
    <name type="scientific">Gordonia rhizosphera NBRC 16068</name>
    <dbReference type="NCBI Taxonomy" id="1108045"/>
    <lineage>
        <taxon>Bacteria</taxon>
        <taxon>Bacillati</taxon>
        <taxon>Actinomycetota</taxon>
        <taxon>Actinomycetes</taxon>
        <taxon>Mycobacteriales</taxon>
        <taxon>Gordoniaceae</taxon>
        <taxon>Gordonia</taxon>
    </lineage>
</organism>
<dbReference type="Gene3D" id="3.40.50.12780">
    <property type="entry name" value="N-terminal domain of ligase-like"/>
    <property type="match status" value="1"/>
</dbReference>
<keyword evidence="2" id="KW-1185">Reference proteome</keyword>
<name>K6V7R9_9ACTN</name>
<evidence type="ECO:0000313" key="2">
    <source>
        <dbReference type="Proteomes" id="UP000008363"/>
    </source>
</evidence>
<dbReference type="eggNOG" id="ENOG5033DJ0">
    <property type="taxonomic scope" value="Bacteria"/>
</dbReference>
<protein>
    <recommendedName>
        <fullName evidence="3">AMP-dependent synthetase/ligase domain-containing protein</fullName>
    </recommendedName>
</protein>
<comment type="caution">
    <text evidence="1">The sequence shown here is derived from an EMBL/GenBank/DDBJ whole genome shotgun (WGS) entry which is preliminary data.</text>
</comment>
<reference evidence="1 2" key="1">
    <citation type="submission" date="2012-08" db="EMBL/GenBank/DDBJ databases">
        <title>Whole genome shotgun sequence of Gordonia rhizosphera NBRC 16068.</title>
        <authorList>
            <person name="Takarada H."/>
            <person name="Isaki S."/>
            <person name="Hosoyama A."/>
            <person name="Tsuchikane K."/>
            <person name="Katsumata H."/>
            <person name="Baba S."/>
            <person name="Ohji S."/>
            <person name="Yamazaki S."/>
            <person name="Fujita N."/>
        </authorList>
    </citation>
    <scope>NUCLEOTIDE SEQUENCE [LARGE SCALE GENOMIC DNA]</scope>
    <source>
        <strain evidence="1 2">NBRC 16068</strain>
    </source>
</reference>
<dbReference type="SUPFAM" id="SSF56801">
    <property type="entry name" value="Acetyl-CoA synthetase-like"/>
    <property type="match status" value="1"/>
</dbReference>
<proteinExistence type="predicted"/>
<dbReference type="Proteomes" id="UP000008363">
    <property type="component" value="Unassembled WGS sequence"/>
</dbReference>
<gene>
    <name evidence="1" type="ORF">GORHZ_169_00140</name>
</gene>
<dbReference type="InterPro" id="IPR042099">
    <property type="entry name" value="ANL_N_sf"/>
</dbReference>
<dbReference type="EMBL" id="BAHC01000169">
    <property type="protein sequence ID" value="GAB92268.1"/>
    <property type="molecule type" value="Genomic_DNA"/>
</dbReference>
<dbReference type="STRING" id="1108045.GORHZ_169_00140"/>
<evidence type="ECO:0000313" key="1">
    <source>
        <dbReference type="EMBL" id="GAB92268.1"/>
    </source>
</evidence>
<sequence>MLEAARRMPRAPIFGIATYQVDGRFVDFTVGWADFDRDIDWAYEQLLAAGVRSDDHVLVTASNHEGPWISPIIRALRRIGATYTPAEVYGWDATRFISLIDRLPITVIIGVAEESLDAVAAQKPDLPEFLRDVRTIWARPGAYDRLVEEGVECLPMVLLGPALGLGHTPAVNEVLIDGAGWDVREVGGELSVSSTSARHDDVTDAPTGVAGRVIETGATTRVQL</sequence>
<evidence type="ECO:0008006" key="3">
    <source>
        <dbReference type="Google" id="ProtNLM"/>
    </source>
</evidence>